<reference evidence="1 2" key="1">
    <citation type="journal article" date="2022" name="bioRxiv">
        <title>Genomics of Preaxostyla Flagellates Illuminates Evolutionary Transitions and the Path Towards Mitochondrial Loss.</title>
        <authorList>
            <person name="Novak L.V.F."/>
            <person name="Treitli S.C."/>
            <person name="Pyrih J."/>
            <person name="Halakuc P."/>
            <person name="Pipaliya S.V."/>
            <person name="Vacek V."/>
            <person name="Brzon O."/>
            <person name="Soukal P."/>
            <person name="Eme L."/>
            <person name="Dacks J.B."/>
            <person name="Karnkowska A."/>
            <person name="Elias M."/>
            <person name="Hampl V."/>
        </authorList>
    </citation>
    <scope>NUCLEOTIDE SEQUENCE [LARGE SCALE GENOMIC DNA]</scope>
    <source>
        <strain evidence="1">NAU3</strain>
        <tissue evidence="1">Gut</tissue>
    </source>
</reference>
<proteinExistence type="predicted"/>
<evidence type="ECO:0000313" key="2">
    <source>
        <dbReference type="Proteomes" id="UP001281761"/>
    </source>
</evidence>
<dbReference type="EMBL" id="JARBJD010000816">
    <property type="protein sequence ID" value="KAK2939882.1"/>
    <property type="molecule type" value="Genomic_DNA"/>
</dbReference>
<evidence type="ECO:0000313" key="1">
    <source>
        <dbReference type="EMBL" id="KAK2939882.1"/>
    </source>
</evidence>
<dbReference type="Proteomes" id="UP001281761">
    <property type="component" value="Unassembled WGS sequence"/>
</dbReference>
<organism evidence="1 2">
    <name type="scientific">Blattamonas nauphoetae</name>
    <dbReference type="NCBI Taxonomy" id="2049346"/>
    <lineage>
        <taxon>Eukaryota</taxon>
        <taxon>Metamonada</taxon>
        <taxon>Preaxostyla</taxon>
        <taxon>Oxymonadida</taxon>
        <taxon>Blattamonas</taxon>
    </lineage>
</organism>
<gene>
    <name evidence="1" type="ORF">BLNAU_25208</name>
</gene>
<accession>A0ABQ9WM83</accession>
<sequence length="206" mass="22687">MADLLEVTSADRSTKRTTTYYRAAAIERYAKNKWEVSENVFTKAALEAASLLTYEIGAVVARLTVTIRADPESKYVVGVLSPKLSTDAEKHRLIFTRGKGGAGWDLGPRGRSVMQNLKVTHKGTACKAGVEGQRVVIEADGREGKRTLKLSQDGETQPVYFTNIPVPFRLGVCICWEDHDAVEIESLEIVEEPQMDGGTIPVEMDE</sequence>
<name>A0ABQ9WM83_9EUKA</name>
<keyword evidence="2" id="KW-1185">Reference proteome</keyword>
<comment type="caution">
    <text evidence="1">The sequence shown here is derived from an EMBL/GenBank/DDBJ whole genome shotgun (WGS) entry which is preliminary data.</text>
</comment>
<protein>
    <submittedName>
        <fullName evidence="1">Uncharacterized protein</fullName>
    </submittedName>
</protein>